<dbReference type="PROSITE" id="PS50088">
    <property type="entry name" value="ANK_REPEAT"/>
    <property type="match status" value="2"/>
</dbReference>
<accession>A0A820EU14</accession>
<sequence>LIEACLDVNYKIEGEDETAGRTSLFYACVKGLQDIVKYLIEQGADVNGTENSGQSCLHIAAAMGHAVIVQILCEHGANVNQQFHLEGKYVTAYDLAESLQHDHVCQLLKSFNARQSPHCELSSNPETN</sequence>
<keyword evidence="1" id="KW-0677">Repeat</keyword>
<dbReference type="AlphaFoldDB" id="A0A820EU14"/>
<evidence type="ECO:0000256" key="3">
    <source>
        <dbReference type="PROSITE-ProRule" id="PRU00023"/>
    </source>
</evidence>
<dbReference type="InterPro" id="IPR036770">
    <property type="entry name" value="Ankyrin_rpt-contain_sf"/>
</dbReference>
<evidence type="ECO:0000256" key="2">
    <source>
        <dbReference type="ARBA" id="ARBA00023043"/>
    </source>
</evidence>
<gene>
    <name evidence="4" type="ORF">FNK824_LOCUS38631</name>
</gene>
<comment type="caution">
    <text evidence="4">The sequence shown here is derived from an EMBL/GenBank/DDBJ whole genome shotgun (WGS) entry which is preliminary data.</text>
</comment>
<evidence type="ECO:0000256" key="1">
    <source>
        <dbReference type="ARBA" id="ARBA00022737"/>
    </source>
</evidence>
<dbReference type="InterPro" id="IPR002110">
    <property type="entry name" value="Ankyrin_rpt"/>
</dbReference>
<reference evidence="4" key="1">
    <citation type="submission" date="2021-02" db="EMBL/GenBank/DDBJ databases">
        <authorList>
            <person name="Nowell W R."/>
        </authorList>
    </citation>
    <scope>NUCLEOTIDE SEQUENCE</scope>
</reference>
<evidence type="ECO:0000313" key="5">
    <source>
        <dbReference type="Proteomes" id="UP000663874"/>
    </source>
</evidence>
<dbReference type="Gene3D" id="1.25.40.20">
    <property type="entry name" value="Ankyrin repeat-containing domain"/>
    <property type="match status" value="1"/>
</dbReference>
<name>A0A820EU14_9BILA</name>
<dbReference type="PANTHER" id="PTHR24171:SF9">
    <property type="entry name" value="ANKYRIN REPEAT DOMAIN-CONTAINING PROTEIN 39"/>
    <property type="match status" value="1"/>
</dbReference>
<dbReference type="PROSITE" id="PS50297">
    <property type="entry name" value="ANK_REP_REGION"/>
    <property type="match status" value="2"/>
</dbReference>
<keyword evidence="2 3" id="KW-0040">ANK repeat</keyword>
<dbReference type="PRINTS" id="PR01415">
    <property type="entry name" value="ANKYRIN"/>
</dbReference>
<proteinExistence type="predicted"/>
<dbReference type="PANTHER" id="PTHR24171">
    <property type="entry name" value="ANKYRIN REPEAT DOMAIN-CONTAINING PROTEIN 39-RELATED"/>
    <property type="match status" value="1"/>
</dbReference>
<dbReference type="SMART" id="SM00248">
    <property type="entry name" value="ANK"/>
    <property type="match status" value="2"/>
</dbReference>
<evidence type="ECO:0000313" key="4">
    <source>
        <dbReference type="EMBL" id="CAF4251166.1"/>
    </source>
</evidence>
<feature type="repeat" description="ANK" evidence="3">
    <location>
        <begin position="52"/>
        <end position="84"/>
    </location>
</feature>
<protein>
    <submittedName>
        <fullName evidence="4">Uncharacterized protein</fullName>
    </submittedName>
</protein>
<dbReference type="Proteomes" id="UP000663874">
    <property type="component" value="Unassembled WGS sequence"/>
</dbReference>
<dbReference type="Pfam" id="PF12796">
    <property type="entry name" value="Ank_2"/>
    <property type="match status" value="1"/>
</dbReference>
<dbReference type="SUPFAM" id="SSF48403">
    <property type="entry name" value="Ankyrin repeat"/>
    <property type="match status" value="1"/>
</dbReference>
<feature type="repeat" description="ANK" evidence="3">
    <location>
        <begin position="19"/>
        <end position="51"/>
    </location>
</feature>
<organism evidence="4 5">
    <name type="scientific">Rotaria sordida</name>
    <dbReference type="NCBI Taxonomy" id="392033"/>
    <lineage>
        <taxon>Eukaryota</taxon>
        <taxon>Metazoa</taxon>
        <taxon>Spiralia</taxon>
        <taxon>Gnathifera</taxon>
        <taxon>Rotifera</taxon>
        <taxon>Eurotatoria</taxon>
        <taxon>Bdelloidea</taxon>
        <taxon>Philodinida</taxon>
        <taxon>Philodinidae</taxon>
        <taxon>Rotaria</taxon>
    </lineage>
</organism>
<dbReference type="EMBL" id="CAJOBE010022533">
    <property type="protein sequence ID" value="CAF4251166.1"/>
    <property type="molecule type" value="Genomic_DNA"/>
</dbReference>
<feature type="non-terminal residue" evidence="4">
    <location>
        <position position="128"/>
    </location>
</feature>